<evidence type="ECO:0000313" key="9">
    <source>
        <dbReference type="Proteomes" id="UP000316714"/>
    </source>
</evidence>
<dbReference type="OrthoDB" id="292318at2"/>
<evidence type="ECO:0000256" key="1">
    <source>
        <dbReference type="ARBA" id="ARBA00004651"/>
    </source>
</evidence>
<comment type="similarity">
    <text evidence="2">Belongs to the UPF0410 family.</text>
</comment>
<name>A0A5C5UXC4_9BACT</name>
<gene>
    <name evidence="8" type="ORF">KOR34_50080</name>
</gene>
<evidence type="ECO:0000256" key="7">
    <source>
        <dbReference type="SAM" id="Phobius"/>
    </source>
</evidence>
<keyword evidence="9" id="KW-1185">Reference proteome</keyword>
<keyword evidence="5 7" id="KW-1133">Transmembrane helix</keyword>
<dbReference type="Pfam" id="PF04226">
    <property type="entry name" value="Transgly_assoc"/>
    <property type="match status" value="1"/>
</dbReference>
<dbReference type="EMBL" id="SIHJ01000005">
    <property type="protein sequence ID" value="TWT30449.1"/>
    <property type="molecule type" value="Genomic_DNA"/>
</dbReference>
<dbReference type="RefSeq" id="WP_146568802.1">
    <property type="nucleotide sequence ID" value="NZ_SIHJ01000005.1"/>
</dbReference>
<comment type="caution">
    <text evidence="8">The sequence shown here is derived from an EMBL/GenBank/DDBJ whole genome shotgun (WGS) entry which is preliminary data.</text>
</comment>
<keyword evidence="4 7" id="KW-0812">Transmembrane</keyword>
<evidence type="ECO:0000313" key="8">
    <source>
        <dbReference type="EMBL" id="TWT30449.1"/>
    </source>
</evidence>
<organism evidence="8 9">
    <name type="scientific">Posidoniimonas corsicana</name>
    <dbReference type="NCBI Taxonomy" id="1938618"/>
    <lineage>
        <taxon>Bacteria</taxon>
        <taxon>Pseudomonadati</taxon>
        <taxon>Planctomycetota</taxon>
        <taxon>Planctomycetia</taxon>
        <taxon>Pirellulales</taxon>
        <taxon>Lacipirellulaceae</taxon>
        <taxon>Posidoniimonas</taxon>
    </lineage>
</organism>
<dbReference type="PANTHER" id="PTHR33884:SF3">
    <property type="entry name" value="UPF0410 PROTEIN YMGE"/>
    <property type="match status" value="1"/>
</dbReference>
<sequence length="81" mass="8577">MSFVYWILIGLAAGWLASLLTKSGKPGIVGLLLVGMTGALLGGLLIWLLGFSANTLLAELITATAGAVLLILLLRRWVWRG</sequence>
<reference evidence="8 9" key="1">
    <citation type="submission" date="2019-02" db="EMBL/GenBank/DDBJ databases">
        <title>Deep-cultivation of Planctomycetes and their phenomic and genomic characterization uncovers novel biology.</title>
        <authorList>
            <person name="Wiegand S."/>
            <person name="Jogler M."/>
            <person name="Boedeker C."/>
            <person name="Pinto D."/>
            <person name="Vollmers J."/>
            <person name="Rivas-Marin E."/>
            <person name="Kohn T."/>
            <person name="Peeters S.H."/>
            <person name="Heuer A."/>
            <person name="Rast P."/>
            <person name="Oberbeckmann S."/>
            <person name="Bunk B."/>
            <person name="Jeske O."/>
            <person name="Meyerdierks A."/>
            <person name="Storesund J.E."/>
            <person name="Kallscheuer N."/>
            <person name="Luecker S."/>
            <person name="Lage O.M."/>
            <person name="Pohl T."/>
            <person name="Merkel B.J."/>
            <person name="Hornburger P."/>
            <person name="Mueller R.-W."/>
            <person name="Bruemmer F."/>
            <person name="Labrenz M."/>
            <person name="Spormann A.M."/>
            <person name="Op Den Camp H."/>
            <person name="Overmann J."/>
            <person name="Amann R."/>
            <person name="Jetten M.S.M."/>
            <person name="Mascher T."/>
            <person name="Medema M.H."/>
            <person name="Devos D.P."/>
            <person name="Kaster A.-K."/>
            <person name="Ovreas L."/>
            <person name="Rohde M."/>
            <person name="Galperin M.Y."/>
            <person name="Jogler C."/>
        </authorList>
    </citation>
    <scope>NUCLEOTIDE SEQUENCE [LARGE SCALE GENOMIC DNA]</scope>
    <source>
        <strain evidence="8 9">KOR34</strain>
    </source>
</reference>
<keyword evidence="3" id="KW-1003">Cell membrane</keyword>
<comment type="subcellular location">
    <subcellularLocation>
        <location evidence="1">Cell membrane</location>
        <topology evidence="1">Multi-pass membrane protein</topology>
    </subcellularLocation>
</comment>
<keyword evidence="6 7" id="KW-0472">Membrane</keyword>
<evidence type="ECO:0000256" key="4">
    <source>
        <dbReference type="ARBA" id="ARBA00022692"/>
    </source>
</evidence>
<dbReference type="InterPro" id="IPR007341">
    <property type="entry name" value="Transgly_assoc"/>
</dbReference>
<feature type="transmembrane region" description="Helical" evidence="7">
    <location>
        <begin position="56"/>
        <end position="74"/>
    </location>
</feature>
<dbReference type="Proteomes" id="UP000316714">
    <property type="component" value="Unassembled WGS sequence"/>
</dbReference>
<evidence type="ECO:0000256" key="5">
    <source>
        <dbReference type="ARBA" id="ARBA00022989"/>
    </source>
</evidence>
<evidence type="ECO:0008006" key="10">
    <source>
        <dbReference type="Google" id="ProtNLM"/>
    </source>
</evidence>
<dbReference type="PANTHER" id="PTHR33884">
    <property type="entry name" value="UPF0410 PROTEIN YMGE"/>
    <property type="match status" value="1"/>
</dbReference>
<proteinExistence type="inferred from homology"/>
<evidence type="ECO:0000256" key="6">
    <source>
        <dbReference type="ARBA" id="ARBA00023136"/>
    </source>
</evidence>
<accession>A0A5C5UXC4</accession>
<dbReference type="GO" id="GO:0005886">
    <property type="term" value="C:plasma membrane"/>
    <property type="evidence" value="ECO:0007669"/>
    <property type="project" value="UniProtKB-SubCell"/>
</dbReference>
<feature type="transmembrane region" description="Helical" evidence="7">
    <location>
        <begin position="6"/>
        <end position="21"/>
    </location>
</feature>
<evidence type="ECO:0000256" key="3">
    <source>
        <dbReference type="ARBA" id="ARBA00022475"/>
    </source>
</evidence>
<dbReference type="AlphaFoldDB" id="A0A5C5UXC4"/>
<feature type="transmembrane region" description="Helical" evidence="7">
    <location>
        <begin position="28"/>
        <end position="50"/>
    </location>
</feature>
<protein>
    <recommendedName>
        <fullName evidence="10">Transglycosylase associated protein</fullName>
    </recommendedName>
</protein>
<evidence type="ECO:0000256" key="2">
    <source>
        <dbReference type="ARBA" id="ARBA00011006"/>
    </source>
</evidence>